<organism evidence="5 6">
    <name type="scientific">Paenibacillus oryzae</name>
    <dbReference type="NCBI Taxonomy" id="1844972"/>
    <lineage>
        <taxon>Bacteria</taxon>
        <taxon>Bacillati</taxon>
        <taxon>Bacillota</taxon>
        <taxon>Bacilli</taxon>
        <taxon>Bacillales</taxon>
        <taxon>Paenibacillaceae</taxon>
        <taxon>Paenibacillus</taxon>
    </lineage>
</organism>
<dbReference type="PROSITE" id="PS51186">
    <property type="entry name" value="GNAT"/>
    <property type="match status" value="1"/>
</dbReference>
<dbReference type="AlphaFoldDB" id="A0A1A5YKW0"/>
<evidence type="ECO:0000256" key="1">
    <source>
        <dbReference type="ARBA" id="ARBA00022679"/>
    </source>
</evidence>
<dbReference type="Proteomes" id="UP000092024">
    <property type="component" value="Unassembled WGS sequence"/>
</dbReference>
<dbReference type="InterPro" id="IPR016181">
    <property type="entry name" value="Acyl_CoA_acyltransferase"/>
</dbReference>
<dbReference type="Gene3D" id="3.40.630.30">
    <property type="match status" value="1"/>
</dbReference>
<keyword evidence="6" id="KW-1185">Reference proteome</keyword>
<dbReference type="GO" id="GO:0008999">
    <property type="term" value="F:protein-N-terminal-alanine acetyltransferase activity"/>
    <property type="evidence" value="ECO:0007669"/>
    <property type="project" value="TreeGrafter"/>
</dbReference>
<dbReference type="EMBL" id="LYPA01000048">
    <property type="protein sequence ID" value="OBR66261.1"/>
    <property type="molecule type" value="Genomic_DNA"/>
</dbReference>
<evidence type="ECO:0000313" key="6">
    <source>
        <dbReference type="Proteomes" id="UP000092024"/>
    </source>
</evidence>
<dbReference type="SUPFAM" id="SSF55729">
    <property type="entry name" value="Acyl-CoA N-acyltransferases (Nat)"/>
    <property type="match status" value="1"/>
</dbReference>
<dbReference type="InterPro" id="IPR051531">
    <property type="entry name" value="N-acetyltransferase"/>
</dbReference>
<evidence type="ECO:0000313" key="5">
    <source>
        <dbReference type="EMBL" id="OBR66261.1"/>
    </source>
</evidence>
<comment type="similarity">
    <text evidence="3">Belongs to the acetyltransferase family. RimJ subfamily.</text>
</comment>
<comment type="caution">
    <text evidence="5">The sequence shown here is derived from an EMBL/GenBank/DDBJ whole genome shotgun (WGS) entry which is preliminary data.</text>
</comment>
<dbReference type="PANTHER" id="PTHR43792">
    <property type="entry name" value="GNAT FAMILY, PUTATIVE (AFU_ORTHOLOGUE AFUA_3G00765)-RELATED-RELATED"/>
    <property type="match status" value="1"/>
</dbReference>
<evidence type="ECO:0000256" key="3">
    <source>
        <dbReference type="ARBA" id="ARBA00038502"/>
    </source>
</evidence>
<feature type="domain" description="N-acetyltransferase" evidence="4">
    <location>
        <begin position="7"/>
        <end position="177"/>
    </location>
</feature>
<name>A0A1A5YKW0_9BACL</name>
<proteinExistence type="inferred from homology"/>
<protein>
    <recommendedName>
        <fullName evidence="4">N-acetyltransferase domain-containing protein</fullName>
    </recommendedName>
</protein>
<keyword evidence="1" id="KW-0808">Transferase</keyword>
<sequence>MGNPARIELKPLEISDAEAMLQIRVENKDIMKPFEPIRDERFWTLEGQREHIAAGLEAMRLGQSLPLGIWLIGTGKLIGRIELSGIARGPFQNANLGYFIHHENSGKGLMTEAVSRCIEMAFREQGLHRIQASVMPINKASAAVLEKCGFRQEGLARRYLHINGSWEDHILYAITDDAF</sequence>
<reference evidence="5 6" key="1">
    <citation type="submission" date="2016-05" db="EMBL/GenBank/DDBJ databases">
        <title>Paenibacillus oryzae. sp. nov., isolated from the rice root.</title>
        <authorList>
            <person name="Zhang J."/>
            <person name="Zhang X."/>
        </authorList>
    </citation>
    <scope>NUCLEOTIDE SEQUENCE [LARGE SCALE GENOMIC DNA]</scope>
    <source>
        <strain evidence="5 6">1DrF-4</strain>
    </source>
</reference>
<dbReference type="GO" id="GO:0005737">
    <property type="term" value="C:cytoplasm"/>
    <property type="evidence" value="ECO:0007669"/>
    <property type="project" value="TreeGrafter"/>
</dbReference>
<evidence type="ECO:0000256" key="2">
    <source>
        <dbReference type="ARBA" id="ARBA00023315"/>
    </source>
</evidence>
<keyword evidence="2" id="KW-0012">Acyltransferase</keyword>
<evidence type="ECO:0000259" key="4">
    <source>
        <dbReference type="PROSITE" id="PS51186"/>
    </source>
</evidence>
<gene>
    <name evidence="5" type="ORF">A7K91_22750</name>
</gene>
<accession>A0A1A5YKW0</accession>
<dbReference type="PANTHER" id="PTHR43792:SF8">
    <property type="entry name" value="[RIBOSOMAL PROTEIN US5]-ALANINE N-ACETYLTRANSFERASE"/>
    <property type="match status" value="1"/>
</dbReference>
<dbReference type="Pfam" id="PF13302">
    <property type="entry name" value="Acetyltransf_3"/>
    <property type="match status" value="1"/>
</dbReference>
<dbReference type="InterPro" id="IPR000182">
    <property type="entry name" value="GNAT_dom"/>
</dbReference>
<dbReference type="OrthoDB" id="9795206at2"/>
<dbReference type="RefSeq" id="WP_068682213.1">
    <property type="nucleotide sequence ID" value="NZ_LYPA01000048.1"/>
</dbReference>
<dbReference type="STRING" id="1844972.A7K91_22750"/>